<protein>
    <submittedName>
        <fullName evidence="2">Uncharacterized protein</fullName>
    </submittedName>
</protein>
<gene>
    <name evidence="2" type="ORF">OIDMADRAFT_17619</name>
</gene>
<reference evidence="3" key="2">
    <citation type="submission" date="2015-01" db="EMBL/GenBank/DDBJ databases">
        <title>Evolutionary Origins and Diversification of the Mycorrhizal Mutualists.</title>
        <authorList>
            <consortium name="DOE Joint Genome Institute"/>
            <consortium name="Mycorrhizal Genomics Consortium"/>
            <person name="Kohler A."/>
            <person name="Kuo A."/>
            <person name="Nagy L.G."/>
            <person name="Floudas D."/>
            <person name="Copeland A."/>
            <person name="Barry K.W."/>
            <person name="Cichocki N."/>
            <person name="Veneault-Fourrey C."/>
            <person name="LaButti K."/>
            <person name="Lindquist E.A."/>
            <person name="Lipzen A."/>
            <person name="Lundell T."/>
            <person name="Morin E."/>
            <person name="Murat C."/>
            <person name="Riley R."/>
            <person name="Ohm R."/>
            <person name="Sun H."/>
            <person name="Tunlid A."/>
            <person name="Henrissat B."/>
            <person name="Grigoriev I.V."/>
            <person name="Hibbett D.S."/>
            <person name="Martin F."/>
        </authorList>
    </citation>
    <scope>NUCLEOTIDE SEQUENCE [LARGE SCALE GENOMIC DNA]</scope>
    <source>
        <strain evidence="3">Zn</strain>
    </source>
</reference>
<keyword evidence="1" id="KW-0175">Coiled coil</keyword>
<feature type="coiled-coil region" evidence="1">
    <location>
        <begin position="10"/>
        <end position="37"/>
    </location>
</feature>
<sequence length="164" mass="18912">MEYGDIDPKIKEERDKLKLLQAKRVELQKQFDDLQHEERVSQTEPTAKFNDKLRWIAQMRHSMDIPDYSMPDIVIQIIAAGIKRAREELGDTHKARIIATTTGIEKGISNTHNDAWQEIAKRLENIQGYMPDDEENRIIIDLVSMIGSELGKDLLMDGPRKEDA</sequence>
<reference evidence="2 3" key="1">
    <citation type="submission" date="2014-04" db="EMBL/GenBank/DDBJ databases">
        <authorList>
            <consortium name="DOE Joint Genome Institute"/>
            <person name="Kuo A."/>
            <person name="Martino E."/>
            <person name="Perotto S."/>
            <person name="Kohler A."/>
            <person name="Nagy L.G."/>
            <person name="Floudas D."/>
            <person name="Copeland A."/>
            <person name="Barry K.W."/>
            <person name="Cichocki N."/>
            <person name="Veneault-Fourrey C."/>
            <person name="LaButti K."/>
            <person name="Lindquist E.A."/>
            <person name="Lipzen A."/>
            <person name="Lundell T."/>
            <person name="Morin E."/>
            <person name="Murat C."/>
            <person name="Sun H."/>
            <person name="Tunlid A."/>
            <person name="Henrissat B."/>
            <person name="Grigoriev I.V."/>
            <person name="Hibbett D.S."/>
            <person name="Martin F."/>
            <person name="Nordberg H.P."/>
            <person name="Cantor M.N."/>
            <person name="Hua S.X."/>
        </authorList>
    </citation>
    <scope>NUCLEOTIDE SEQUENCE [LARGE SCALE GENOMIC DNA]</scope>
    <source>
        <strain evidence="2 3">Zn</strain>
    </source>
</reference>
<dbReference type="AlphaFoldDB" id="A0A0C3DRI4"/>
<keyword evidence="3" id="KW-1185">Reference proteome</keyword>
<accession>A0A0C3DRI4</accession>
<dbReference type="HOGENOM" id="CLU_1619540_0_0_1"/>
<name>A0A0C3DRI4_OIDMZ</name>
<dbReference type="InParanoid" id="A0A0C3DRI4"/>
<dbReference type="EMBL" id="KN832872">
    <property type="protein sequence ID" value="KIN04648.1"/>
    <property type="molecule type" value="Genomic_DNA"/>
</dbReference>
<evidence type="ECO:0000256" key="1">
    <source>
        <dbReference type="SAM" id="Coils"/>
    </source>
</evidence>
<proteinExistence type="predicted"/>
<evidence type="ECO:0000313" key="2">
    <source>
        <dbReference type="EMBL" id="KIN04648.1"/>
    </source>
</evidence>
<evidence type="ECO:0000313" key="3">
    <source>
        <dbReference type="Proteomes" id="UP000054321"/>
    </source>
</evidence>
<dbReference type="Proteomes" id="UP000054321">
    <property type="component" value="Unassembled WGS sequence"/>
</dbReference>
<organism evidence="2 3">
    <name type="scientific">Oidiodendron maius (strain Zn)</name>
    <dbReference type="NCBI Taxonomy" id="913774"/>
    <lineage>
        <taxon>Eukaryota</taxon>
        <taxon>Fungi</taxon>
        <taxon>Dikarya</taxon>
        <taxon>Ascomycota</taxon>
        <taxon>Pezizomycotina</taxon>
        <taxon>Leotiomycetes</taxon>
        <taxon>Leotiomycetes incertae sedis</taxon>
        <taxon>Myxotrichaceae</taxon>
        <taxon>Oidiodendron</taxon>
    </lineage>
</organism>